<dbReference type="Proteomes" id="UP000289326">
    <property type="component" value="Chromosome"/>
</dbReference>
<keyword evidence="3 5" id="KW-1133">Transmembrane helix</keyword>
<protein>
    <submittedName>
        <fullName evidence="6">Uncharacterized protein</fullName>
    </submittedName>
</protein>
<accession>A0A4P6MRR2</accession>
<keyword evidence="4 5" id="KW-0472">Membrane</keyword>
<reference evidence="6 7" key="1">
    <citation type="submission" date="2019-01" db="EMBL/GenBank/DDBJ databases">
        <title>Complete sequence and annotation of the Mycoplasma phocirhinis strain 852T genome.</title>
        <authorList>
            <person name="Frasca S.Jr."/>
            <person name="Kutish G.F."/>
            <person name="Castellanos Gell J."/>
            <person name="Michaels D.L."/>
            <person name="Brown D.R."/>
        </authorList>
    </citation>
    <scope>NUCLEOTIDE SEQUENCE [LARGE SCALE GENOMIC DNA]</scope>
    <source>
        <strain evidence="6 7">852</strain>
    </source>
</reference>
<dbReference type="InterPro" id="IPR023271">
    <property type="entry name" value="Aquaporin-like"/>
</dbReference>
<dbReference type="RefSeq" id="WP_130429112.1">
    <property type="nucleotide sequence ID" value="NZ_CP034841.1"/>
</dbReference>
<keyword evidence="7" id="KW-1185">Reference proteome</keyword>
<feature type="transmembrane region" description="Helical" evidence="5">
    <location>
        <begin position="223"/>
        <end position="242"/>
    </location>
</feature>
<dbReference type="OrthoDB" id="400390at2"/>
<evidence type="ECO:0000256" key="4">
    <source>
        <dbReference type="ARBA" id="ARBA00023136"/>
    </source>
</evidence>
<name>A0A4P6MRR2_9BACT</name>
<feature type="transmembrane region" description="Helical" evidence="5">
    <location>
        <begin position="254"/>
        <end position="282"/>
    </location>
</feature>
<evidence type="ECO:0000256" key="5">
    <source>
        <dbReference type="SAM" id="Phobius"/>
    </source>
</evidence>
<evidence type="ECO:0000256" key="1">
    <source>
        <dbReference type="ARBA" id="ARBA00004141"/>
    </source>
</evidence>
<dbReference type="AlphaFoldDB" id="A0A4P6MRR2"/>
<comment type="subcellular location">
    <subcellularLocation>
        <location evidence="1">Membrane</location>
        <topology evidence="1">Multi-pass membrane protein</topology>
    </subcellularLocation>
</comment>
<feature type="transmembrane region" description="Helical" evidence="5">
    <location>
        <begin position="47"/>
        <end position="67"/>
    </location>
</feature>
<evidence type="ECO:0000256" key="3">
    <source>
        <dbReference type="ARBA" id="ARBA00022989"/>
    </source>
</evidence>
<dbReference type="NCBIfam" id="NF046011">
    <property type="entry name" value="MAG4940_fam"/>
    <property type="match status" value="1"/>
</dbReference>
<feature type="transmembrane region" description="Helical" evidence="5">
    <location>
        <begin position="109"/>
        <end position="133"/>
    </location>
</feature>
<organism evidence="6 7">
    <name type="scientific">Mycoplasmopsis phocirhinis</name>
    <dbReference type="NCBI Taxonomy" id="142650"/>
    <lineage>
        <taxon>Bacteria</taxon>
        <taxon>Bacillati</taxon>
        <taxon>Mycoplasmatota</taxon>
        <taxon>Mycoplasmoidales</taxon>
        <taxon>Metamycoplasmataceae</taxon>
        <taxon>Mycoplasmopsis</taxon>
    </lineage>
</organism>
<gene>
    <name evidence="6" type="ORF">EG856_00055</name>
</gene>
<evidence type="ECO:0000313" key="7">
    <source>
        <dbReference type="Proteomes" id="UP000289326"/>
    </source>
</evidence>
<evidence type="ECO:0000256" key="2">
    <source>
        <dbReference type="ARBA" id="ARBA00022692"/>
    </source>
</evidence>
<dbReference type="KEGG" id="mphi:EG856_00055"/>
<sequence length="292" mass="33492">MTPKQLLSTSWNKIGFMYEFIAVFTLIFFVSLWIFIAKLNNKQNNKIYMTFGFTFATFLMFVIPWSWSFFLSSRRSFALANPIVVLLQAILQGIDVTKKTFTPIFKGSGYLMFGEILGGLVGYIAFIPIFYLLKFFFKDNENTKHINLINIFKIENKANNHPGYFAVKETIFISLFTACVPLLNYINQTSYGATHWDKTLITLAVVGFSIYLSSYFGYYSFHIYFWIMNLLLSLINLAISYIKKSNIKTNKVLVYQNLWSATIASTLTFIIPILFGLIIVGITKHSGAGLNF</sequence>
<proteinExistence type="predicted"/>
<dbReference type="SUPFAM" id="SSF81338">
    <property type="entry name" value="Aquaporin-like"/>
    <property type="match status" value="1"/>
</dbReference>
<dbReference type="GO" id="GO:0016020">
    <property type="term" value="C:membrane"/>
    <property type="evidence" value="ECO:0007669"/>
    <property type="project" value="UniProtKB-SubCell"/>
</dbReference>
<evidence type="ECO:0000313" key="6">
    <source>
        <dbReference type="EMBL" id="QBF34334.1"/>
    </source>
</evidence>
<dbReference type="EMBL" id="CP034841">
    <property type="protein sequence ID" value="QBF34334.1"/>
    <property type="molecule type" value="Genomic_DNA"/>
</dbReference>
<feature type="transmembrane region" description="Helical" evidence="5">
    <location>
        <begin position="16"/>
        <end position="35"/>
    </location>
</feature>
<feature type="transmembrane region" description="Helical" evidence="5">
    <location>
        <begin position="199"/>
        <end position="217"/>
    </location>
</feature>
<keyword evidence="2 5" id="KW-0812">Transmembrane</keyword>